<accession>A0ABN2LFD7</accession>
<gene>
    <name evidence="2" type="ORF">GCM10009811_06860</name>
</gene>
<feature type="transmembrane region" description="Helical" evidence="1">
    <location>
        <begin position="186"/>
        <end position="204"/>
    </location>
</feature>
<name>A0ABN2LFD7_9MICO</name>
<keyword evidence="1" id="KW-1133">Transmembrane helix</keyword>
<evidence type="ECO:0000313" key="2">
    <source>
        <dbReference type="EMBL" id="GAA1784191.1"/>
    </source>
</evidence>
<protein>
    <recommendedName>
        <fullName evidence="4">Phosphoesterase PA-phosphatase</fullName>
    </recommendedName>
</protein>
<feature type="transmembrane region" description="Helical" evidence="1">
    <location>
        <begin position="93"/>
        <end position="110"/>
    </location>
</feature>
<organism evidence="2 3">
    <name type="scientific">Nostocoides veronense</name>
    <dbReference type="NCBI Taxonomy" id="330836"/>
    <lineage>
        <taxon>Bacteria</taxon>
        <taxon>Bacillati</taxon>
        <taxon>Actinomycetota</taxon>
        <taxon>Actinomycetes</taxon>
        <taxon>Micrococcales</taxon>
        <taxon>Intrasporangiaceae</taxon>
        <taxon>Nostocoides</taxon>
    </lineage>
</organism>
<evidence type="ECO:0000313" key="3">
    <source>
        <dbReference type="Proteomes" id="UP001499938"/>
    </source>
</evidence>
<keyword evidence="1" id="KW-0472">Membrane</keyword>
<feature type="transmembrane region" description="Helical" evidence="1">
    <location>
        <begin position="25"/>
        <end position="44"/>
    </location>
</feature>
<reference evidence="2 3" key="1">
    <citation type="journal article" date="2019" name="Int. J. Syst. Evol. Microbiol.">
        <title>The Global Catalogue of Microorganisms (GCM) 10K type strain sequencing project: providing services to taxonomists for standard genome sequencing and annotation.</title>
        <authorList>
            <consortium name="The Broad Institute Genomics Platform"/>
            <consortium name="The Broad Institute Genome Sequencing Center for Infectious Disease"/>
            <person name="Wu L."/>
            <person name="Ma J."/>
        </authorList>
    </citation>
    <scope>NUCLEOTIDE SEQUENCE [LARGE SCALE GENOMIC DNA]</scope>
    <source>
        <strain evidence="2 3">JCM 15592</strain>
    </source>
</reference>
<feature type="transmembrane region" description="Helical" evidence="1">
    <location>
        <begin position="116"/>
        <end position="133"/>
    </location>
</feature>
<evidence type="ECO:0008006" key="4">
    <source>
        <dbReference type="Google" id="ProtNLM"/>
    </source>
</evidence>
<comment type="caution">
    <text evidence="2">The sequence shown here is derived from an EMBL/GenBank/DDBJ whole genome shotgun (WGS) entry which is preliminary data.</text>
</comment>
<proteinExistence type="predicted"/>
<keyword evidence="3" id="KW-1185">Reference proteome</keyword>
<dbReference type="EMBL" id="BAAAPO010000011">
    <property type="protein sequence ID" value="GAA1784191.1"/>
    <property type="molecule type" value="Genomic_DNA"/>
</dbReference>
<evidence type="ECO:0000256" key="1">
    <source>
        <dbReference type="SAM" id="Phobius"/>
    </source>
</evidence>
<dbReference type="Proteomes" id="UP001499938">
    <property type="component" value="Unassembled WGS sequence"/>
</dbReference>
<feature type="transmembrane region" description="Helical" evidence="1">
    <location>
        <begin position="145"/>
        <end position="174"/>
    </location>
</feature>
<dbReference type="RefSeq" id="WP_344081349.1">
    <property type="nucleotide sequence ID" value="NZ_BAAAPO010000011.1"/>
</dbReference>
<keyword evidence="1" id="KW-0812">Transmembrane</keyword>
<sequence>MTAHPDLIRQERARPSAIADRMSNLLDPGIVVAALVLAVARAASPGWLPALGWSALIVTFAVLLPYAALALLVRTGRVADRHVIRRDERHLPALIALVSVVVGTLVLTALNAPRDLLALVWALVAGVATLGLVTTMSKASLHTAVIAGAVTILTIRLGAGALLLSPLVALVGWARWRAGRHTGWQVALGAALGAASAGLTFAGLR</sequence>
<feature type="transmembrane region" description="Helical" evidence="1">
    <location>
        <begin position="50"/>
        <end position="73"/>
    </location>
</feature>